<dbReference type="AlphaFoldDB" id="A0A7W7DJZ8"/>
<dbReference type="Gene3D" id="3.40.47.10">
    <property type="match status" value="1"/>
</dbReference>
<dbReference type="SUPFAM" id="SSF53901">
    <property type="entry name" value="Thiolase-like"/>
    <property type="match status" value="1"/>
</dbReference>
<dbReference type="Proteomes" id="UP000565089">
    <property type="component" value="Unassembled WGS sequence"/>
</dbReference>
<dbReference type="InterPro" id="IPR016039">
    <property type="entry name" value="Thiolase-like"/>
</dbReference>
<organism evidence="1 2">
    <name type="scientific">Streptomyces luteogriseus</name>
    <dbReference type="NCBI Taxonomy" id="68233"/>
    <lineage>
        <taxon>Bacteria</taxon>
        <taxon>Bacillati</taxon>
        <taxon>Actinomycetota</taxon>
        <taxon>Actinomycetes</taxon>
        <taxon>Kitasatosporales</taxon>
        <taxon>Streptomycetaceae</taxon>
        <taxon>Streptomyces</taxon>
    </lineage>
</organism>
<evidence type="ECO:0000313" key="2">
    <source>
        <dbReference type="Proteomes" id="UP000565089"/>
    </source>
</evidence>
<dbReference type="PROSITE" id="PS51300">
    <property type="entry name" value="NIRD"/>
    <property type="match status" value="1"/>
</dbReference>
<protein>
    <submittedName>
        <fullName evidence="1">Uncharacterized protein</fullName>
    </submittedName>
</protein>
<evidence type="ECO:0000313" key="1">
    <source>
        <dbReference type="EMBL" id="MBB4712091.1"/>
    </source>
</evidence>
<dbReference type="EMBL" id="JACHMS010000001">
    <property type="protein sequence ID" value="MBB4712091.1"/>
    <property type="molecule type" value="Genomic_DNA"/>
</dbReference>
<accession>A0A7W7DJZ8</accession>
<sequence>MTMPVLRSAAAIADPPRRPYHDDPSIVGFFRDLVEPFGSTVDEQRLREGANVSHRDLVDQLVTAVGIDGPADLVVVTHALPDVHPFTAVASHLNMLLGGAAQSFCVSEQGLAAPFTALRIIAAYQRAGRARRAVLAVLEQTTLPTAHPLVDTRDLTDSGALLVLGDAGGPDGEGGPALSGVESFASPEDTAARLSELAAADPAGTLLVLGPGVQEDAVDAAGARISRTGETSYCTSVWLELARHWQDWCRDTATVVLGDVDPLTKEGQLAVFRSPSAPGGAG</sequence>
<reference evidence="1 2" key="1">
    <citation type="submission" date="2020-08" db="EMBL/GenBank/DDBJ databases">
        <title>Sequencing the genomes of 1000 actinobacteria strains.</title>
        <authorList>
            <person name="Klenk H.-P."/>
        </authorList>
    </citation>
    <scope>NUCLEOTIDE SEQUENCE [LARGE SCALE GENOMIC DNA]</scope>
    <source>
        <strain evidence="1 2">DSM 40483</strain>
    </source>
</reference>
<gene>
    <name evidence="1" type="ORF">BJ965_001973</name>
</gene>
<comment type="caution">
    <text evidence="1">The sequence shown here is derived from an EMBL/GenBank/DDBJ whole genome shotgun (WGS) entry which is preliminary data.</text>
</comment>
<proteinExistence type="predicted"/>
<name>A0A7W7DJZ8_9ACTN</name>
<dbReference type="GO" id="GO:0016747">
    <property type="term" value="F:acyltransferase activity, transferring groups other than amino-acyl groups"/>
    <property type="evidence" value="ECO:0007669"/>
    <property type="project" value="UniProtKB-ARBA"/>
</dbReference>
<keyword evidence="2" id="KW-1185">Reference proteome</keyword>